<proteinExistence type="predicted"/>
<keyword evidence="2" id="KW-1185">Reference proteome</keyword>
<protein>
    <submittedName>
        <fullName evidence="1">Uncharacterized protein</fullName>
    </submittedName>
</protein>
<name>A0A0M5MK29_9GAMM</name>
<organism evidence="1 2">
    <name type="scientific">Psychrobacter urativorans</name>
    <dbReference type="NCBI Taxonomy" id="45610"/>
    <lineage>
        <taxon>Bacteria</taxon>
        <taxon>Pseudomonadati</taxon>
        <taxon>Pseudomonadota</taxon>
        <taxon>Gammaproteobacteria</taxon>
        <taxon>Moraxellales</taxon>
        <taxon>Moraxellaceae</taxon>
        <taxon>Psychrobacter</taxon>
    </lineage>
</organism>
<dbReference type="OrthoDB" id="6657384at2"/>
<evidence type="ECO:0000313" key="1">
    <source>
        <dbReference type="EMBL" id="ALF60918.1"/>
    </source>
</evidence>
<reference evidence="1 2" key="1">
    <citation type="submission" date="2015-09" db="EMBL/GenBank/DDBJ databases">
        <title>Complete genome of Psychrobacter urativorans R10.10B.</title>
        <authorList>
            <person name="See-Too W.S."/>
            <person name="Chan K.G."/>
        </authorList>
    </citation>
    <scope>NUCLEOTIDE SEQUENCE [LARGE SCALE GENOMIC DNA]</scope>
    <source>
        <strain evidence="1 2">R10.10B</strain>
        <plasmid evidence="1 2">2</plasmid>
    </source>
</reference>
<dbReference type="EMBL" id="CP012708">
    <property type="protein sequence ID" value="ALF60918.1"/>
    <property type="molecule type" value="Genomic_DNA"/>
</dbReference>
<keyword evidence="1" id="KW-0614">Plasmid</keyword>
<dbReference type="KEGG" id="pur:AOC03_12060"/>
<sequence>MDSFHQALTIKKSVLILSAFLMLNGCQTVDNDPNKQTIEKKDNEPFFTYALPKSTLAQPLIVTPTAIVVEFKFDNGCLLAFNGTDWMTPVFPEHHVKFDIKNKELKLLGQKYRMGEMIEAGGYTTPYTSNKIKNIANTPVKECITERLVVFYGDYEAYTP</sequence>
<dbReference type="Proteomes" id="UP000059847">
    <property type="component" value="Plasmid 2"/>
</dbReference>
<gene>
    <name evidence="1" type="ORF">AOC03_12060</name>
</gene>
<geneLocation type="plasmid" evidence="1 2">
    <name>2</name>
</geneLocation>
<evidence type="ECO:0000313" key="2">
    <source>
        <dbReference type="Proteomes" id="UP000059847"/>
    </source>
</evidence>
<accession>A0A0M5MK29</accession>
<dbReference type="AlphaFoldDB" id="A0A0M5MK29"/>
<dbReference type="RefSeq" id="WP_062536831.1">
    <property type="nucleotide sequence ID" value="NZ_CP012708.1"/>
</dbReference>